<dbReference type="InterPro" id="IPR000587">
    <property type="entry name" value="Creatinase_N"/>
</dbReference>
<keyword evidence="3" id="KW-0378">Hydrolase</keyword>
<dbReference type="EMBL" id="PGGM01000010">
    <property type="protein sequence ID" value="PSH62236.1"/>
    <property type="molecule type" value="Genomic_DNA"/>
</dbReference>
<dbReference type="PANTHER" id="PTHR46112:SF2">
    <property type="entry name" value="XAA-PRO AMINOPEPTIDASE P-RELATED"/>
    <property type="match status" value="1"/>
</dbReference>
<evidence type="ECO:0000313" key="3">
    <source>
        <dbReference type="EMBL" id="PSH62236.1"/>
    </source>
</evidence>
<protein>
    <submittedName>
        <fullName evidence="3">Ectoine hydrolase DoeA</fullName>
    </submittedName>
</protein>
<dbReference type="CDD" id="cd01066">
    <property type="entry name" value="APP_MetAP"/>
    <property type="match status" value="1"/>
</dbReference>
<reference evidence="4" key="1">
    <citation type="submission" date="2017-11" db="EMBL/GenBank/DDBJ databases">
        <authorList>
            <person name="Kuznetsova I."/>
            <person name="Sazanova A."/>
            <person name="Chirak E."/>
            <person name="Safronova V."/>
            <person name="Willems A."/>
        </authorList>
    </citation>
    <scope>NUCLEOTIDE SEQUENCE [LARGE SCALE GENOMIC DNA]</scope>
    <source>
        <strain evidence="4">CCBAU 03422</strain>
    </source>
</reference>
<evidence type="ECO:0000313" key="4">
    <source>
        <dbReference type="Proteomes" id="UP000241764"/>
    </source>
</evidence>
<dbReference type="SUPFAM" id="SSF53092">
    <property type="entry name" value="Creatinase/prolidase N-terminal domain"/>
    <property type="match status" value="1"/>
</dbReference>
<dbReference type="GO" id="GO:0016787">
    <property type="term" value="F:hydrolase activity"/>
    <property type="evidence" value="ECO:0007669"/>
    <property type="project" value="UniProtKB-KW"/>
</dbReference>
<dbReference type="Gene3D" id="3.40.350.10">
    <property type="entry name" value="Creatinase/prolidase N-terminal domain"/>
    <property type="match status" value="1"/>
</dbReference>
<feature type="domain" description="Peptidase M24" evidence="1">
    <location>
        <begin position="165"/>
        <end position="374"/>
    </location>
</feature>
<name>A0A2P7B703_9HYPH</name>
<gene>
    <name evidence="3" type="ORF">CU103_19655</name>
</gene>
<dbReference type="InterPro" id="IPR050659">
    <property type="entry name" value="Peptidase_M24B"/>
</dbReference>
<dbReference type="Gene3D" id="3.90.230.10">
    <property type="entry name" value="Creatinase/methionine aminopeptidase superfamily"/>
    <property type="match status" value="1"/>
</dbReference>
<dbReference type="InterPro" id="IPR029149">
    <property type="entry name" value="Creatin/AminoP/Spt16_N"/>
</dbReference>
<evidence type="ECO:0000259" key="1">
    <source>
        <dbReference type="Pfam" id="PF00557"/>
    </source>
</evidence>
<dbReference type="InterPro" id="IPR036005">
    <property type="entry name" value="Creatinase/aminopeptidase-like"/>
</dbReference>
<evidence type="ECO:0000259" key="2">
    <source>
        <dbReference type="Pfam" id="PF01321"/>
    </source>
</evidence>
<organism evidence="3 4">
    <name type="scientific">Phyllobacterium sophorae</name>
    <dbReference type="NCBI Taxonomy" id="1520277"/>
    <lineage>
        <taxon>Bacteria</taxon>
        <taxon>Pseudomonadati</taxon>
        <taxon>Pseudomonadota</taxon>
        <taxon>Alphaproteobacteria</taxon>
        <taxon>Hyphomicrobiales</taxon>
        <taxon>Phyllobacteriaceae</taxon>
        <taxon>Phyllobacterium</taxon>
    </lineage>
</organism>
<sequence length="391" mass="44528">MLPFTREEYLERLNKVKQSMREQGIDVLLITDPANMYYVSGYNALSYYVEQTILVALDDDMPRYIGRYNDAFVGAHVTTWLSKDHVHWYSDEYTNSRTKHPMDWISGLIKELGYGKKTIAIEMEHDFIAPLAYEKYKQGLPEAKLVNGSFIVNWVRIIKSDNEIEMMRRAGKITRKAWEACVEAFKPGARKCDVAAAVLEASIRGTEEFGGDWQIAPPVFPGGEYAGAPHLTWDDSRYPDRYDMYMETAGVYKRYHCPVSRTMCLGQPSEKFLYHANAAIEGLQEALAVVKEGVTCEEVEAAWRKTIAKYGVKKDSRIGYSVGIGFPATWVEKTVSLRPGDKTVLKHNMTLHCIPGLYYDDFGISISQCIRVTKTGHEKLHDIPYDVVIKK</sequence>
<feature type="domain" description="Creatinase N-terminal" evidence="2">
    <location>
        <begin position="12"/>
        <end position="158"/>
    </location>
</feature>
<dbReference type="Proteomes" id="UP000241764">
    <property type="component" value="Unassembled WGS sequence"/>
</dbReference>
<dbReference type="AlphaFoldDB" id="A0A2P7B703"/>
<proteinExistence type="predicted"/>
<comment type="caution">
    <text evidence="3">The sequence shown here is derived from an EMBL/GenBank/DDBJ whole genome shotgun (WGS) entry which is preliminary data.</text>
</comment>
<accession>A0A2P7B703</accession>
<dbReference type="SUPFAM" id="SSF55920">
    <property type="entry name" value="Creatinase/aminopeptidase"/>
    <property type="match status" value="1"/>
</dbReference>
<dbReference type="Pfam" id="PF01321">
    <property type="entry name" value="Creatinase_N"/>
    <property type="match status" value="1"/>
</dbReference>
<keyword evidence="4" id="KW-1185">Reference proteome</keyword>
<dbReference type="Pfam" id="PF00557">
    <property type="entry name" value="Peptidase_M24"/>
    <property type="match status" value="1"/>
</dbReference>
<dbReference type="InterPro" id="IPR000994">
    <property type="entry name" value="Pept_M24"/>
</dbReference>
<dbReference type="OrthoDB" id="9761809at2"/>
<dbReference type="PANTHER" id="PTHR46112">
    <property type="entry name" value="AMINOPEPTIDASE"/>
    <property type="match status" value="1"/>
</dbReference>